<comment type="caution">
    <text evidence="2">The sequence shown here is derived from an EMBL/GenBank/DDBJ whole genome shotgun (WGS) entry which is preliminary data.</text>
</comment>
<dbReference type="Proteomes" id="UP000694044">
    <property type="component" value="Unassembled WGS sequence"/>
</dbReference>
<feature type="non-terminal residue" evidence="2">
    <location>
        <position position="77"/>
    </location>
</feature>
<evidence type="ECO:0000256" key="1">
    <source>
        <dbReference type="SAM" id="MobiDB-lite"/>
    </source>
</evidence>
<name>A0A8T1V1H4_9STRA</name>
<dbReference type="AlphaFoldDB" id="A0A8T1V1H4"/>
<evidence type="ECO:0000313" key="2">
    <source>
        <dbReference type="EMBL" id="KAG7375122.1"/>
    </source>
</evidence>
<gene>
    <name evidence="2" type="ORF">PHYPSEUDO_003617</name>
</gene>
<proteinExistence type="predicted"/>
<reference evidence="2" key="1">
    <citation type="submission" date="2021-02" db="EMBL/GenBank/DDBJ databases">
        <authorList>
            <person name="Palmer J.M."/>
        </authorList>
    </citation>
    <scope>NUCLEOTIDE SEQUENCE</scope>
    <source>
        <strain evidence="2">SCRP734</strain>
    </source>
</reference>
<keyword evidence="3" id="KW-1185">Reference proteome</keyword>
<sequence>MCALDHLPASPSDNKPATRKTRENRTTDTSAQPSKSPKPAWKRRKEELQRLRLETKALQGQVAFLRLRETHDKLFEA</sequence>
<organism evidence="2 3">
    <name type="scientific">Phytophthora pseudosyringae</name>
    <dbReference type="NCBI Taxonomy" id="221518"/>
    <lineage>
        <taxon>Eukaryota</taxon>
        <taxon>Sar</taxon>
        <taxon>Stramenopiles</taxon>
        <taxon>Oomycota</taxon>
        <taxon>Peronosporomycetes</taxon>
        <taxon>Peronosporales</taxon>
        <taxon>Peronosporaceae</taxon>
        <taxon>Phytophthora</taxon>
    </lineage>
</organism>
<protein>
    <submittedName>
        <fullName evidence="2">Uncharacterized protein</fullName>
    </submittedName>
</protein>
<dbReference type="EMBL" id="JAGDFM010001754">
    <property type="protein sequence ID" value="KAG7375122.1"/>
    <property type="molecule type" value="Genomic_DNA"/>
</dbReference>
<accession>A0A8T1V1H4</accession>
<evidence type="ECO:0000313" key="3">
    <source>
        <dbReference type="Proteomes" id="UP000694044"/>
    </source>
</evidence>
<feature type="region of interest" description="Disordered" evidence="1">
    <location>
        <begin position="1"/>
        <end position="46"/>
    </location>
</feature>